<dbReference type="Proteomes" id="UP000325313">
    <property type="component" value="Unassembled WGS sequence"/>
</dbReference>
<evidence type="ECO:0000313" key="2">
    <source>
        <dbReference type="Proteomes" id="UP000325313"/>
    </source>
</evidence>
<comment type="caution">
    <text evidence="1">The sequence shown here is derived from an EMBL/GenBank/DDBJ whole genome shotgun (WGS) entry which is preliminary data.</text>
</comment>
<dbReference type="AlphaFoldDB" id="A0A5B0NBQ7"/>
<reference evidence="1 2" key="1">
    <citation type="submission" date="2019-05" db="EMBL/GenBank/DDBJ databases">
        <title>Emergence of the Ug99 lineage of the wheat stem rust pathogen through somatic hybridization.</title>
        <authorList>
            <person name="Li F."/>
            <person name="Upadhyaya N.M."/>
            <person name="Sperschneider J."/>
            <person name="Matny O."/>
            <person name="Nguyen-Phuc H."/>
            <person name="Mago R."/>
            <person name="Raley C."/>
            <person name="Miller M.E."/>
            <person name="Silverstein K.A.T."/>
            <person name="Henningsen E."/>
            <person name="Hirsch C.D."/>
            <person name="Visser B."/>
            <person name="Pretorius Z.A."/>
            <person name="Steffenson B.J."/>
            <person name="Schwessinger B."/>
            <person name="Dodds P.N."/>
            <person name="Figueroa M."/>
        </authorList>
    </citation>
    <scope>NUCLEOTIDE SEQUENCE [LARGE SCALE GENOMIC DNA]</scope>
    <source>
        <strain evidence="1 2">Ug99</strain>
    </source>
</reference>
<dbReference type="EMBL" id="VDEP01000412">
    <property type="protein sequence ID" value="KAA1086206.1"/>
    <property type="molecule type" value="Genomic_DNA"/>
</dbReference>
<accession>A0A5B0NBQ7</accession>
<organism evidence="1 2">
    <name type="scientific">Puccinia graminis f. sp. tritici</name>
    <dbReference type="NCBI Taxonomy" id="56615"/>
    <lineage>
        <taxon>Eukaryota</taxon>
        <taxon>Fungi</taxon>
        <taxon>Dikarya</taxon>
        <taxon>Basidiomycota</taxon>
        <taxon>Pucciniomycotina</taxon>
        <taxon>Pucciniomycetes</taxon>
        <taxon>Pucciniales</taxon>
        <taxon>Pucciniaceae</taxon>
        <taxon>Puccinia</taxon>
    </lineage>
</organism>
<proteinExistence type="predicted"/>
<name>A0A5B0NBQ7_PUCGR</name>
<gene>
    <name evidence="1" type="ORF">PGTUg99_004545</name>
</gene>
<evidence type="ECO:0000313" key="1">
    <source>
        <dbReference type="EMBL" id="KAA1086206.1"/>
    </source>
</evidence>
<sequence>MSQSVNQIIRAGVLNNGASTSFCAPGERGRPVTNYMLKGALIGSHLRQGIS</sequence>
<protein>
    <submittedName>
        <fullName evidence="1">Uncharacterized protein</fullName>
    </submittedName>
</protein>